<name>X1QCP3_9ZZZZ</name>
<sequence>WTGSYDELLTRSELEEIREYFKLPHVTSDFTVMAGKYECPAGRKKVHILSDGSVCPCPFMHISFGNILREPLEEIMDRIWSFDVFMSRPDYCLVSESVEFNEKYLKPVFKSQTIPLYYTEHPMFGPVGSDIREEAVVGVRS</sequence>
<organism evidence="2">
    <name type="scientific">marine sediment metagenome</name>
    <dbReference type="NCBI Taxonomy" id="412755"/>
    <lineage>
        <taxon>unclassified sequences</taxon>
        <taxon>metagenomes</taxon>
        <taxon>ecological metagenomes</taxon>
    </lineage>
</organism>
<dbReference type="Gene3D" id="3.20.20.70">
    <property type="entry name" value="Aldolase class I"/>
    <property type="match status" value="1"/>
</dbReference>
<reference evidence="2" key="1">
    <citation type="journal article" date="2014" name="Front. Microbiol.">
        <title>High frequency of phylogenetically diverse reductive dehalogenase-homologous genes in deep subseafloor sedimentary metagenomes.</title>
        <authorList>
            <person name="Kawai M."/>
            <person name="Futagami T."/>
            <person name="Toyoda A."/>
            <person name="Takaki Y."/>
            <person name="Nishi S."/>
            <person name="Hori S."/>
            <person name="Arai W."/>
            <person name="Tsubouchi T."/>
            <person name="Morono Y."/>
            <person name="Uchiyama I."/>
            <person name="Ito T."/>
            <person name="Fujiyama A."/>
            <person name="Inagaki F."/>
            <person name="Takami H."/>
        </authorList>
    </citation>
    <scope>NUCLEOTIDE SEQUENCE</scope>
    <source>
        <strain evidence="2">Expedition CK06-06</strain>
    </source>
</reference>
<proteinExistence type="predicted"/>
<gene>
    <name evidence="2" type="ORF">S12H4_10878</name>
</gene>
<dbReference type="InterPro" id="IPR058240">
    <property type="entry name" value="rSAM_sf"/>
</dbReference>
<dbReference type="SUPFAM" id="SSF102114">
    <property type="entry name" value="Radical SAM enzymes"/>
    <property type="match status" value="1"/>
</dbReference>
<protein>
    <recommendedName>
        <fullName evidence="1">4Fe4S-binding SPASM domain-containing protein</fullName>
    </recommendedName>
</protein>
<dbReference type="Pfam" id="PF13186">
    <property type="entry name" value="SPASM"/>
    <property type="match status" value="1"/>
</dbReference>
<feature type="domain" description="4Fe4S-binding SPASM" evidence="1">
    <location>
        <begin position="39"/>
        <end position="77"/>
    </location>
</feature>
<comment type="caution">
    <text evidence="2">The sequence shown here is derived from an EMBL/GenBank/DDBJ whole genome shotgun (WGS) entry which is preliminary data.</text>
</comment>
<accession>X1QCP3</accession>
<dbReference type="AlphaFoldDB" id="X1QCP3"/>
<feature type="non-terminal residue" evidence="2">
    <location>
        <position position="1"/>
    </location>
</feature>
<dbReference type="InterPro" id="IPR013785">
    <property type="entry name" value="Aldolase_TIM"/>
</dbReference>
<evidence type="ECO:0000259" key="1">
    <source>
        <dbReference type="Pfam" id="PF13186"/>
    </source>
</evidence>
<dbReference type="EMBL" id="BARW01004754">
    <property type="protein sequence ID" value="GAI66272.1"/>
    <property type="molecule type" value="Genomic_DNA"/>
</dbReference>
<evidence type="ECO:0000313" key="2">
    <source>
        <dbReference type="EMBL" id="GAI66272.1"/>
    </source>
</evidence>
<dbReference type="InterPro" id="IPR023885">
    <property type="entry name" value="4Fe4S-binding_SPASM_dom"/>
</dbReference>